<comment type="caution">
    <text evidence="2">The sequence shown here is derived from an EMBL/GenBank/DDBJ whole genome shotgun (WGS) entry which is preliminary data.</text>
</comment>
<evidence type="ECO:0000256" key="1">
    <source>
        <dbReference type="SAM" id="MobiDB-lite"/>
    </source>
</evidence>
<name>A0A2W2DK94_9ACTN</name>
<protein>
    <submittedName>
        <fullName evidence="2">Uncharacterized protein</fullName>
    </submittedName>
</protein>
<proteinExistence type="predicted"/>
<feature type="region of interest" description="Disordered" evidence="1">
    <location>
        <begin position="36"/>
        <end position="62"/>
    </location>
</feature>
<evidence type="ECO:0000313" key="3">
    <source>
        <dbReference type="Proteomes" id="UP000248627"/>
    </source>
</evidence>
<accession>A0A2W2DK94</accession>
<dbReference type="EMBL" id="POTX01000057">
    <property type="protein sequence ID" value="PZF97586.1"/>
    <property type="molecule type" value="Genomic_DNA"/>
</dbReference>
<gene>
    <name evidence="2" type="ORF">C1I93_11270</name>
</gene>
<sequence length="62" mass="6746">MAWLRNPSGPRVAVRPVNADTVVARWRADRAGIPAAAPSAPVGTPPAAGRRGWFRFRRRRAA</sequence>
<evidence type="ECO:0000313" key="2">
    <source>
        <dbReference type="EMBL" id="PZF97586.1"/>
    </source>
</evidence>
<organism evidence="2 3">
    <name type="scientific">Micromonospora endophytica</name>
    <dbReference type="NCBI Taxonomy" id="515350"/>
    <lineage>
        <taxon>Bacteria</taxon>
        <taxon>Bacillati</taxon>
        <taxon>Actinomycetota</taxon>
        <taxon>Actinomycetes</taxon>
        <taxon>Micromonosporales</taxon>
        <taxon>Micromonosporaceae</taxon>
        <taxon>Micromonospora</taxon>
    </lineage>
</organism>
<reference evidence="2 3" key="1">
    <citation type="submission" date="2018-01" db="EMBL/GenBank/DDBJ databases">
        <title>Draft genome sequence of Jishengella endophytica.</title>
        <authorList>
            <person name="Sahin N."/>
            <person name="Ay H."/>
            <person name="Saygin H."/>
        </authorList>
    </citation>
    <scope>NUCLEOTIDE SEQUENCE [LARGE SCALE GENOMIC DNA]</scope>
    <source>
        <strain evidence="2 3">DSM 45430</strain>
    </source>
</reference>
<dbReference type="OrthoDB" id="3395286at2"/>
<keyword evidence="3" id="KW-1185">Reference proteome</keyword>
<feature type="compositionally biased region" description="Basic residues" evidence="1">
    <location>
        <begin position="52"/>
        <end position="62"/>
    </location>
</feature>
<dbReference type="AlphaFoldDB" id="A0A2W2DK94"/>
<dbReference type="Proteomes" id="UP000248627">
    <property type="component" value="Unassembled WGS sequence"/>
</dbReference>